<dbReference type="Pfam" id="PF00300">
    <property type="entry name" value="His_Phos_1"/>
    <property type="match status" value="1"/>
</dbReference>
<dbReference type="SUPFAM" id="SSF53254">
    <property type="entry name" value="Phosphoglycerate mutase-like"/>
    <property type="match status" value="1"/>
</dbReference>
<organism evidence="1 2">
    <name type="scientific">Azospirillum ramasamyi</name>
    <dbReference type="NCBI Taxonomy" id="682998"/>
    <lineage>
        <taxon>Bacteria</taxon>
        <taxon>Pseudomonadati</taxon>
        <taxon>Pseudomonadota</taxon>
        <taxon>Alphaproteobacteria</taxon>
        <taxon>Rhodospirillales</taxon>
        <taxon>Azospirillaceae</taxon>
        <taxon>Azospirillum</taxon>
    </lineage>
</organism>
<dbReference type="PANTHER" id="PTHR48100:SF1">
    <property type="entry name" value="HISTIDINE PHOSPHATASE FAMILY PROTEIN-RELATED"/>
    <property type="match status" value="1"/>
</dbReference>
<reference evidence="1 2" key="1">
    <citation type="journal article" date="2019" name="Int. J. Syst. Evol. Microbiol.">
        <title>Azospirillum ramasamyi sp. nov., a novel diazotrophic bacterium isolated from fermented bovine products.</title>
        <authorList>
            <person name="Anandham R."/>
            <person name="Heo J."/>
            <person name="Krishnamoorthy R."/>
            <person name="SenthilKumar M."/>
            <person name="Gopal N.O."/>
            <person name="Kim S.J."/>
            <person name="Kwon S.W."/>
        </authorList>
    </citation>
    <scope>NUCLEOTIDE SEQUENCE [LARGE SCALE GENOMIC DNA]</scope>
    <source>
        <strain evidence="1 2">M2T2B2</strain>
    </source>
</reference>
<dbReference type="PANTHER" id="PTHR48100">
    <property type="entry name" value="BROAD-SPECIFICITY PHOSPHATASE YOR283W-RELATED"/>
    <property type="match status" value="1"/>
</dbReference>
<dbReference type="RefSeq" id="WP_111067052.1">
    <property type="nucleotide sequence ID" value="NZ_CP029829.1"/>
</dbReference>
<dbReference type="InterPro" id="IPR050275">
    <property type="entry name" value="PGM_Phosphatase"/>
</dbReference>
<dbReference type="SMART" id="SM00855">
    <property type="entry name" value="PGAM"/>
    <property type="match status" value="1"/>
</dbReference>
<dbReference type="OrthoDB" id="8347407at2"/>
<keyword evidence="2" id="KW-1185">Reference proteome</keyword>
<evidence type="ECO:0000313" key="2">
    <source>
        <dbReference type="Proteomes" id="UP000249605"/>
    </source>
</evidence>
<dbReference type="AlphaFoldDB" id="A0A2U9S7D5"/>
<sequence length="214" mass="22945">MNAVSLTPLIVTRWWLIRHAPVHNPGNVICGSSDREADTGNRAAAAALAAGLPANALWLTSPLRRSRQTAQALWTRNPRLADTAVVEPALAEQDFGVWEGISHDTAAQRDAEAAARFWRDPARHAPPGGESFATVMERTAAALRRLTELHAGRDLVAVIHAGTIRGALALALDLTPEAALRLRIDPWSLTRIDHFHAGTGSWSVGGVNAQPGTF</sequence>
<accession>A0A2U9S7D5</accession>
<dbReference type="GO" id="GO:0005737">
    <property type="term" value="C:cytoplasm"/>
    <property type="evidence" value="ECO:0007669"/>
    <property type="project" value="TreeGrafter"/>
</dbReference>
<dbReference type="KEGG" id="azm:DM194_09275"/>
<proteinExistence type="predicted"/>
<dbReference type="Proteomes" id="UP000249605">
    <property type="component" value="Chromosome"/>
</dbReference>
<dbReference type="InterPro" id="IPR013078">
    <property type="entry name" value="His_Pase_superF_clade-1"/>
</dbReference>
<dbReference type="EMBL" id="CP029829">
    <property type="protein sequence ID" value="AWU94436.1"/>
    <property type="molecule type" value="Genomic_DNA"/>
</dbReference>
<gene>
    <name evidence="1" type="ORF">DM194_09275</name>
</gene>
<name>A0A2U9S7D5_9PROT</name>
<dbReference type="Gene3D" id="3.40.50.1240">
    <property type="entry name" value="Phosphoglycerate mutase-like"/>
    <property type="match status" value="1"/>
</dbReference>
<dbReference type="GO" id="GO:0016791">
    <property type="term" value="F:phosphatase activity"/>
    <property type="evidence" value="ECO:0007669"/>
    <property type="project" value="TreeGrafter"/>
</dbReference>
<dbReference type="CDD" id="cd07067">
    <property type="entry name" value="HP_PGM_like"/>
    <property type="match status" value="1"/>
</dbReference>
<protein>
    <submittedName>
        <fullName evidence="1">Histidine phosphatase family protein</fullName>
    </submittedName>
</protein>
<evidence type="ECO:0000313" key="1">
    <source>
        <dbReference type="EMBL" id="AWU94436.1"/>
    </source>
</evidence>
<dbReference type="InterPro" id="IPR029033">
    <property type="entry name" value="His_PPase_superfam"/>
</dbReference>